<protein>
    <submittedName>
        <fullName evidence="2">Protein of uncharacterized function DUF45</fullName>
    </submittedName>
</protein>
<dbReference type="PANTHER" id="PTHR30399:SF1">
    <property type="entry name" value="UTP PYROPHOSPHATASE"/>
    <property type="match status" value="1"/>
</dbReference>
<proteinExistence type="predicted"/>
<accession>A0A380LK94</accession>
<dbReference type="InterPro" id="IPR002725">
    <property type="entry name" value="YgjP-like_metallopeptidase"/>
</dbReference>
<dbReference type="Gene3D" id="3.30.2010.10">
    <property type="entry name" value="Metalloproteases ('zincins'), catalytic domain"/>
    <property type="match status" value="1"/>
</dbReference>
<evidence type="ECO:0000313" key="2">
    <source>
        <dbReference type="EMBL" id="SUO03693.1"/>
    </source>
</evidence>
<dbReference type="Pfam" id="PF01863">
    <property type="entry name" value="YgjP-like"/>
    <property type="match status" value="1"/>
</dbReference>
<dbReference type="RefSeq" id="WP_022789070.1">
    <property type="nucleotide sequence ID" value="NZ_UHFX01000003.1"/>
</dbReference>
<sequence>MLEYTLIRKNNKNLYLRIREGKVVVTAPKNVSKAYVDQFVCKHRSWIEQRLTTSKKPLQNLDTIYIFGKPYTICFDSITSKDPMIIKCGPDIKSFQTCIRLKIQDIFLQRFNMHCERMHIKGLKLRIGFFKSKWGSFHPTKKEISLNGNLAFTDIECLDAIIIHELCHVSYRNHSSAFYKEVLHWMPNYKEVHKRLNSYEIPILKKDA</sequence>
<dbReference type="CDD" id="cd07344">
    <property type="entry name" value="M48_yhfN_like"/>
    <property type="match status" value="1"/>
</dbReference>
<gene>
    <name evidence="2" type="ORF">NCTC11087_00562</name>
</gene>
<dbReference type="OrthoDB" id="9811177at2"/>
<dbReference type="InterPro" id="IPR053136">
    <property type="entry name" value="UTP_pyrophosphatase-like"/>
</dbReference>
<dbReference type="PANTHER" id="PTHR30399">
    <property type="entry name" value="UNCHARACTERIZED PROTEIN YGJP"/>
    <property type="match status" value="1"/>
</dbReference>
<feature type="domain" description="YgjP-like metallopeptidase" evidence="1">
    <location>
        <begin position="12"/>
        <end position="198"/>
    </location>
</feature>
<dbReference type="GeneID" id="77461545"/>
<keyword evidence="3" id="KW-1185">Reference proteome</keyword>
<evidence type="ECO:0000313" key="3">
    <source>
        <dbReference type="Proteomes" id="UP000255523"/>
    </source>
</evidence>
<evidence type="ECO:0000259" key="1">
    <source>
        <dbReference type="Pfam" id="PF01863"/>
    </source>
</evidence>
<name>A0A380LK94_9FIRM</name>
<dbReference type="EMBL" id="UHFX01000003">
    <property type="protein sequence ID" value="SUO03693.1"/>
    <property type="molecule type" value="Genomic_DNA"/>
</dbReference>
<dbReference type="AlphaFoldDB" id="A0A380LK94"/>
<organism evidence="2 3">
    <name type="scientific">Faecalicoccus pleomorphus</name>
    <dbReference type="NCBI Taxonomy" id="1323"/>
    <lineage>
        <taxon>Bacteria</taxon>
        <taxon>Bacillati</taxon>
        <taxon>Bacillota</taxon>
        <taxon>Erysipelotrichia</taxon>
        <taxon>Erysipelotrichales</taxon>
        <taxon>Erysipelotrichaceae</taxon>
        <taxon>Faecalicoccus</taxon>
    </lineage>
</organism>
<reference evidence="2 3" key="1">
    <citation type="submission" date="2018-06" db="EMBL/GenBank/DDBJ databases">
        <authorList>
            <consortium name="Pathogen Informatics"/>
            <person name="Doyle S."/>
        </authorList>
    </citation>
    <scope>NUCLEOTIDE SEQUENCE [LARGE SCALE GENOMIC DNA]</scope>
    <source>
        <strain evidence="2 3">NCTC11087</strain>
    </source>
</reference>
<dbReference type="Proteomes" id="UP000255523">
    <property type="component" value="Unassembled WGS sequence"/>
</dbReference>